<proteinExistence type="predicted"/>
<dbReference type="AlphaFoldDB" id="A0A558B381"/>
<dbReference type="Gene3D" id="3.40.50.150">
    <property type="entry name" value="Vaccinia Virus protein VP39"/>
    <property type="match status" value="1"/>
</dbReference>
<gene>
    <name evidence="1" type="ORF">FHK81_16085</name>
</gene>
<protein>
    <submittedName>
        <fullName evidence="1">Class I SAM-dependent methyltransferase</fullName>
    </submittedName>
</protein>
<dbReference type="SUPFAM" id="SSF53335">
    <property type="entry name" value="S-adenosyl-L-methionine-dependent methyltransferases"/>
    <property type="match status" value="1"/>
</dbReference>
<comment type="caution">
    <text evidence="1">The sequence shown here is derived from an EMBL/GenBank/DDBJ whole genome shotgun (WGS) entry which is preliminary data.</text>
</comment>
<dbReference type="InterPro" id="IPR029063">
    <property type="entry name" value="SAM-dependent_MTases_sf"/>
</dbReference>
<dbReference type="GO" id="GO:0008168">
    <property type="term" value="F:methyltransferase activity"/>
    <property type="evidence" value="ECO:0007669"/>
    <property type="project" value="UniProtKB-KW"/>
</dbReference>
<organism evidence="1 2">
    <name type="scientific">Marinobacter vinifirmus</name>
    <dbReference type="NCBI Taxonomy" id="355591"/>
    <lineage>
        <taxon>Bacteria</taxon>
        <taxon>Pseudomonadati</taxon>
        <taxon>Pseudomonadota</taxon>
        <taxon>Gammaproteobacteria</taxon>
        <taxon>Pseudomonadales</taxon>
        <taxon>Marinobacteraceae</taxon>
        <taxon>Marinobacter</taxon>
    </lineage>
</organism>
<sequence>MDDSNDHQQADLQHFIQETRGQLQKRLVNELVAVQNRVYSQLESLSWLQKALTLKWSMPPLRGWATSPDVLLRLHEHVRLTRPKLVVECGSGASTLVIADALRQNGMGRLVTLEHKAFYAAKTQEYLDREDLAGLVDIRLGDLEPWPHPHLNQTGEPLFWYPEALVKDLKSIALLLVDGPPGNTCQYARYPAVPAMAGKLARKAEVWMDDTGRQDEKDICEAWAKDYRFKLEFIPLEKGLGRLVRGSARAPRKSAVKKTA</sequence>
<keyword evidence="1" id="KW-0489">Methyltransferase</keyword>
<accession>A0A558B381</accession>
<dbReference type="Pfam" id="PF13578">
    <property type="entry name" value="Methyltransf_24"/>
    <property type="match status" value="1"/>
</dbReference>
<name>A0A558B381_9GAMM</name>
<dbReference type="GO" id="GO:0032259">
    <property type="term" value="P:methylation"/>
    <property type="evidence" value="ECO:0007669"/>
    <property type="project" value="UniProtKB-KW"/>
</dbReference>
<reference evidence="1 2" key="1">
    <citation type="submission" date="2019-07" db="EMBL/GenBank/DDBJ databases">
        <title>The pathways for chlorine oxyanion respiration interact through the shared metabolite chlorate.</title>
        <authorList>
            <person name="Barnum T.P."/>
            <person name="Cheng Y."/>
            <person name="Hill K.A."/>
            <person name="Lucas L.N."/>
            <person name="Carlson H.K."/>
            <person name="Coates J.D."/>
        </authorList>
    </citation>
    <scope>NUCLEOTIDE SEQUENCE [LARGE SCALE GENOMIC DNA]</scope>
    <source>
        <strain evidence="1">UCB</strain>
    </source>
</reference>
<dbReference type="Proteomes" id="UP000319142">
    <property type="component" value="Unassembled WGS sequence"/>
</dbReference>
<evidence type="ECO:0000313" key="2">
    <source>
        <dbReference type="Proteomes" id="UP000319142"/>
    </source>
</evidence>
<evidence type="ECO:0000313" key="1">
    <source>
        <dbReference type="EMBL" id="TVT30972.1"/>
    </source>
</evidence>
<dbReference type="EMBL" id="VMRX01000050">
    <property type="protein sequence ID" value="TVT30972.1"/>
    <property type="molecule type" value="Genomic_DNA"/>
</dbReference>
<keyword evidence="1" id="KW-0808">Transferase</keyword>